<evidence type="ECO:0000313" key="7">
    <source>
        <dbReference type="Proteomes" id="UP000054911"/>
    </source>
</evidence>
<reference evidence="6" key="1">
    <citation type="submission" date="2016-01" db="EMBL/GenBank/DDBJ databases">
        <authorList>
            <person name="Peeters C."/>
        </authorList>
    </citation>
    <scope>NUCLEOTIDE SEQUENCE [LARGE SCALE GENOMIC DNA]</scope>
    <source>
        <strain evidence="6">LMG 29323</strain>
    </source>
</reference>
<evidence type="ECO:0000256" key="5">
    <source>
        <dbReference type="ARBA" id="ARBA00093797"/>
    </source>
</evidence>
<comment type="caution">
    <text evidence="6">The sequence shown here is derived from an EMBL/GenBank/DDBJ whole genome shotgun (WGS) entry which is preliminary data.</text>
</comment>
<keyword evidence="4" id="KW-0143">Chaperone</keyword>
<evidence type="ECO:0000313" key="6">
    <source>
        <dbReference type="EMBL" id="SAK52411.1"/>
    </source>
</evidence>
<gene>
    <name evidence="6" type="ORF">AWB80_01794</name>
</gene>
<evidence type="ECO:0000256" key="2">
    <source>
        <dbReference type="ARBA" id="ARBA00022490"/>
    </source>
</evidence>
<protein>
    <recommendedName>
        <fullName evidence="5">Flagellar protein FliT</fullName>
    </recommendedName>
</protein>
<accession>A0A158A3K7</accession>
<proteinExistence type="predicted"/>
<keyword evidence="6" id="KW-0282">Flagellum</keyword>
<evidence type="ECO:0000256" key="1">
    <source>
        <dbReference type="ARBA" id="ARBA00004514"/>
    </source>
</evidence>
<organism evidence="6 7">
    <name type="scientific">Caballeronia pedi</name>
    <dbReference type="NCBI Taxonomy" id="1777141"/>
    <lineage>
        <taxon>Bacteria</taxon>
        <taxon>Pseudomonadati</taxon>
        <taxon>Pseudomonadota</taxon>
        <taxon>Betaproteobacteria</taxon>
        <taxon>Burkholderiales</taxon>
        <taxon>Burkholderiaceae</taxon>
        <taxon>Caballeronia</taxon>
    </lineage>
</organism>
<sequence length="99" mass="10586">MNQNELIQNAWALTEAIEEAVGKEDWARAAELADARAPLVMALEAGQPAEALAVIRKIQASIEAVAARAGTAQVALSTTYRRSMDGAKAASRYQQAARF</sequence>
<dbReference type="AlphaFoldDB" id="A0A158A3K7"/>
<dbReference type="EMBL" id="FCOE02000004">
    <property type="protein sequence ID" value="SAK52411.1"/>
    <property type="molecule type" value="Genomic_DNA"/>
</dbReference>
<dbReference type="Pfam" id="PF05400">
    <property type="entry name" value="FliT"/>
    <property type="match status" value="1"/>
</dbReference>
<dbReference type="STRING" id="1777141.AWB80_01794"/>
<keyword evidence="6" id="KW-0966">Cell projection</keyword>
<comment type="subcellular location">
    <subcellularLocation>
        <location evidence="1">Cytoplasm</location>
        <location evidence="1">Cytosol</location>
    </subcellularLocation>
</comment>
<keyword evidence="7" id="KW-1185">Reference proteome</keyword>
<name>A0A158A3K7_9BURK</name>
<dbReference type="RefSeq" id="WP_061174291.1">
    <property type="nucleotide sequence ID" value="NZ_FCOE02000004.1"/>
</dbReference>
<evidence type="ECO:0000256" key="3">
    <source>
        <dbReference type="ARBA" id="ARBA00022795"/>
    </source>
</evidence>
<keyword evidence="3" id="KW-1005">Bacterial flagellum biogenesis</keyword>
<keyword evidence="6" id="KW-0969">Cilium</keyword>
<dbReference type="InterPro" id="IPR008622">
    <property type="entry name" value="FliT"/>
</dbReference>
<keyword evidence="2" id="KW-0963">Cytoplasm</keyword>
<evidence type="ECO:0000256" key="4">
    <source>
        <dbReference type="ARBA" id="ARBA00023186"/>
    </source>
</evidence>
<dbReference type="Proteomes" id="UP000054911">
    <property type="component" value="Unassembled WGS sequence"/>
</dbReference>